<dbReference type="SUPFAM" id="SSF57938">
    <property type="entry name" value="DnaJ/Hsp40 cysteine-rich domain"/>
    <property type="match status" value="1"/>
</dbReference>
<dbReference type="InterPro" id="IPR008971">
    <property type="entry name" value="HSP40/DnaJ_pept-bd"/>
</dbReference>
<evidence type="ECO:0000256" key="2">
    <source>
        <dbReference type="ARBA" id="ARBA00022737"/>
    </source>
</evidence>
<dbReference type="InterPro" id="IPR001305">
    <property type="entry name" value="HSP_DnaJ_Cys-rich_dom"/>
</dbReference>
<feature type="region of interest" description="Disordered" evidence="6">
    <location>
        <begin position="389"/>
        <end position="412"/>
    </location>
</feature>
<dbReference type="PROSITE" id="PS51188">
    <property type="entry name" value="ZF_CR"/>
    <property type="match status" value="1"/>
</dbReference>
<keyword evidence="1 5" id="KW-0479">Metal-binding</keyword>
<dbReference type="PANTHER" id="PTHR43888">
    <property type="entry name" value="DNAJ-LIKE-2, ISOFORM A-RELATED"/>
    <property type="match status" value="1"/>
</dbReference>
<evidence type="ECO:0000256" key="1">
    <source>
        <dbReference type="ARBA" id="ARBA00022723"/>
    </source>
</evidence>
<dbReference type="GO" id="GO:0006457">
    <property type="term" value="P:protein folding"/>
    <property type="evidence" value="ECO:0007669"/>
    <property type="project" value="InterPro"/>
</dbReference>
<accession>A0A7S3YR31</accession>
<dbReference type="GO" id="GO:0030544">
    <property type="term" value="F:Hsp70 protein binding"/>
    <property type="evidence" value="ECO:0007669"/>
    <property type="project" value="InterPro"/>
</dbReference>
<dbReference type="AlphaFoldDB" id="A0A7S3YR31"/>
<dbReference type="InterPro" id="IPR036869">
    <property type="entry name" value="J_dom_sf"/>
</dbReference>
<feature type="compositionally biased region" description="Basic and acidic residues" evidence="6">
    <location>
        <begin position="389"/>
        <end position="399"/>
    </location>
</feature>
<dbReference type="PROSITE" id="PS50076">
    <property type="entry name" value="DNAJ_2"/>
    <property type="match status" value="1"/>
</dbReference>
<keyword evidence="2" id="KW-0677">Repeat</keyword>
<dbReference type="Pfam" id="PF00226">
    <property type="entry name" value="DnaJ"/>
    <property type="match status" value="1"/>
</dbReference>
<dbReference type="Gene3D" id="2.60.260.20">
    <property type="entry name" value="Urease metallochaperone UreE, N-terminal domain"/>
    <property type="match status" value="2"/>
</dbReference>
<dbReference type="SUPFAM" id="SSF49493">
    <property type="entry name" value="HSP40/DnaJ peptide-binding domain"/>
    <property type="match status" value="2"/>
</dbReference>
<dbReference type="EMBL" id="HBIV01014921">
    <property type="protein sequence ID" value="CAE0659339.1"/>
    <property type="molecule type" value="Transcribed_RNA"/>
</dbReference>
<keyword evidence="3 5" id="KW-0863">Zinc-finger</keyword>
<organism evidence="9">
    <name type="scientific">Lotharella globosa</name>
    <dbReference type="NCBI Taxonomy" id="91324"/>
    <lineage>
        <taxon>Eukaryota</taxon>
        <taxon>Sar</taxon>
        <taxon>Rhizaria</taxon>
        <taxon>Cercozoa</taxon>
        <taxon>Chlorarachniophyceae</taxon>
        <taxon>Lotharella</taxon>
    </lineage>
</organism>
<dbReference type="GO" id="GO:0008270">
    <property type="term" value="F:zinc ion binding"/>
    <property type="evidence" value="ECO:0007669"/>
    <property type="project" value="UniProtKB-KW"/>
</dbReference>
<evidence type="ECO:0000313" key="9">
    <source>
        <dbReference type="EMBL" id="CAE0659339.1"/>
    </source>
</evidence>
<dbReference type="SMART" id="SM00271">
    <property type="entry name" value="DnaJ"/>
    <property type="match status" value="1"/>
</dbReference>
<name>A0A7S3YR31_9EUKA</name>
<sequence length="412" mass="46950">MWGSSTRERYTAFYVPESPNGDDVDTKGLYTVLDVTKDANHHQIKKAFHKLAKEHHPDKGGNAEKFKRVQAAYEILKDPDKKELYDKYGEEGVRRGGKPVKVNGYNCTVDRMVYRRPRKGPDLRYPLKVQLAEFYKGSVRRLQLNKDRICPQCRGVGGDPKGIAQCQSCDGKGMHILPGQLGWPQWKTCSQCQGAGKQIHPGSICNCCNGKRVVKCSKRLEVHVEKGMKGGDQKTFTREANESPNLVAGDVVVIFEEQEHKYFKREGVHLRMRKRITLIEALLGFQFVVRHLDDRILLVKSEPGVVYRPGDVKAIMEEGMPAHRDPFTTGNLYIEIEVEFPRKLTEDQAKMFARIFPVPRGVPAANGAQEAKLVSVDIEQERRKFQYIENSRKPAYSEDRVDESDQTQCRTQ</sequence>
<evidence type="ECO:0000256" key="4">
    <source>
        <dbReference type="ARBA" id="ARBA00022833"/>
    </source>
</evidence>
<evidence type="ECO:0000259" key="7">
    <source>
        <dbReference type="PROSITE" id="PS50076"/>
    </source>
</evidence>
<dbReference type="Gene3D" id="1.10.287.110">
    <property type="entry name" value="DnaJ domain"/>
    <property type="match status" value="1"/>
</dbReference>
<feature type="zinc finger region" description="CR-type" evidence="5">
    <location>
        <begin position="137"/>
        <end position="217"/>
    </location>
</feature>
<dbReference type="PROSITE" id="PS00636">
    <property type="entry name" value="DNAJ_1"/>
    <property type="match status" value="1"/>
</dbReference>
<keyword evidence="4 5" id="KW-0862">Zinc</keyword>
<feature type="domain" description="J" evidence="7">
    <location>
        <begin position="28"/>
        <end position="89"/>
    </location>
</feature>
<dbReference type="CDD" id="cd10719">
    <property type="entry name" value="DnaJ_zf"/>
    <property type="match status" value="1"/>
</dbReference>
<protein>
    <recommendedName>
        <fullName evidence="10">J domain-containing protein</fullName>
    </recommendedName>
</protein>
<evidence type="ECO:0000256" key="5">
    <source>
        <dbReference type="PROSITE-ProRule" id="PRU00546"/>
    </source>
</evidence>
<evidence type="ECO:0000259" key="8">
    <source>
        <dbReference type="PROSITE" id="PS51188"/>
    </source>
</evidence>
<dbReference type="CDD" id="cd10747">
    <property type="entry name" value="DnaJ_C"/>
    <property type="match status" value="1"/>
</dbReference>
<dbReference type="Pfam" id="PF01556">
    <property type="entry name" value="DnaJ_C"/>
    <property type="match status" value="1"/>
</dbReference>
<dbReference type="SUPFAM" id="SSF46565">
    <property type="entry name" value="Chaperone J-domain"/>
    <property type="match status" value="1"/>
</dbReference>
<dbReference type="InterPro" id="IPR001623">
    <property type="entry name" value="DnaJ_domain"/>
</dbReference>
<dbReference type="InterPro" id="IPR044713">
    <property type="entry name" value="DNJA1/2-like"/>
</dbReference>
<dbReference type="CDD" id="cd06257">
    <property type="entry name" value="DnaJ"/>
    <property type="match status" value="1"/>
</dbReference>
<dbReference type="GO" id="GO:0051082">
    <property type="term" value="F:unfolded protein binding"/>
    <property type="evidence" value="ECO:0007669"/>
    <property type="project" value="InterPro"/>
</dbReference>
<evidence type="ECO:0000256" key="3">
    <source>
        <dbReference type="ARBA" id="ARBA00022771"/>
    </source>
</evidence>
<feature type="domain" description="CR-type" evidence="8">
    <location>
        <begin position="137"/>
        <end position="217"/>
    </location>
</feature>
<reference evidence="9" key="1">
    <citation type="submission" date="2021-01" db="EMBL/GenBank/DDBJ databases">
        <authorList>
            <person name="Corre E."/>
            <person name="Pelletier E."/>
            <person name="Niang G."/>
            <person name="Scheremetjew M."/>
            <person name="Finn R."/>
            <person name="Kale V."/>
            <person name="Holt S."/>
            <person name="Cochrane G."/>
            <person name="Meng A."/>
            <person name="Brown T."/>
            <person name="Cohen L."/>
        </authorList>
    </citation>
    <scope>NUCLEOTIDE SEQUENCE</scope>
    <source>
        <strain evidence="9">CCCM811</strain>
    </source>
</reference>
<evidence type="ECO:0008006" key="10">
    <source>
        <dbReference type="Google" id="ProtNLM"/>
    </source>
</evidence>
<dbReference type="InterPro" id="IPR036410">
    <property type="entry name" value="HSP_DnaJ_Cys-rich_dom_sf"/>
</dbReference>
<dbReference type="InterPro" id="IPR018253">
    <property type="entry name" value="DnaJ_domain_CS"/>
</dbReference>
<dbReference type="InterPro" id="IPR002939">
    <property type="entry name" value="DnaJ_C"/>
</dbReference>
<dbReference type="FunFam" id="2.60.260.20:FF:000003">
    <property type="entry name" value="DnaJ subfamily A member 2"/>
    <property type="match status" value="1"/>
</dbReference>
<gene>
    <name evidence="9" type="ORF">LGLO00237_LOCUS10915</name>
</gene>
<evidence type="ECO:0000256" key="6">
    <source>
        <dbReference type="SAM" id="MobiDB-lite"/>
    </source>
</evidence>
<dbReference type="PRINTS" id="PR00625">
    <property type="entry name" value="JDOMAIN"/>
</dbReference>
<dbReference type="Gene3D" id="2.10.230.10">
    <property type="entry name" value="Heat shock protein DnaJ, cysteine-rich domain"/>
    <property type="match status" value="1"/>
</dbReference>
<proteinExistence type="predicted"/>